<dbReference type="PANTHER" id="PTHR39327:SF1">
    <property type="entry name" value="BLR5470 PROTEIN"/>
    <property type="match status" value="1"/>
</dbReference>
<dbReference type="SUPFAM" id="SSF54001">
    <property type="entry name" value="Cysteine proteinases"/>
    <property type="match status" value="1"/>
</dbReference>
<dbReference type="InterPro" id="IPR010319">
    <property type="entry name" value="Transglutaminase-like_Cys_pept"/>
</dbReference>
<dbReference type="KEGG" id="dar:Daro_1558"/>
<organism evidence="1">
    <name type="scientific">Dechloromonas aromatica (strain RCB)</name>
    <dbReference type="NCBI Taxonomy" id="159087"/>
    <lineage>
        <taxon>Bacteria</taxon>
        <taxon>Pseudomonadati</taxon>
        <taxon>Pseudomonadota</taxon>
        <taxon>Betaproteobacteria</taxon>
        <taxon>Rhodocyclales</taxon>
        <taxon>Azonexaceae</taxon>
        <taxon>Dechloromonas</taxon>
    </lineage>
</organism>
<protein>
    <recommendedName>
        <fullName evidence="2">Periplasmic protein</fullName>
    </recommendedName>
</protein>
<gene>
    <name evidence="1" type="ordered locus">Daro_1558</name>
</gene>
<dbReference type="STRING" id="159087.Daro_1558"/>
<dbReference type="Gene3D" id="3.10.620.30">
    <property type="match status" value="1"/>
</dbReference>
<dbReference type="InterPro" id="IPR038765">
    <property type="entry name" value="Papain-like_cys_pep_sf"/>
</dbReference>
<accession>Q47FS4</accession>
<dbReference type="AlphaFoldDB" id="Q47FS4"/>
<dbReference type="OrthoDB" id="5401788at2"/>
<reference evidence="1" key="1">
    <citation type="submission" date="2005-08" db="EMBL/GenBank/DDBJ databases">
        <title>Complete sequence of Dechloromonas aromatica RCB.</title>
        <authorList>
            <person name="Salinero K.K."/>
            <person name="Copeland A."/>
            <person name="Lucas S."/>
            <person name="Lapidus A."/>
            <person name="Barry K."/>
            <person name="Detter J.C."/>
            <person name="Glavina T."/>
            <person name="Hammon N."/>
            <person name="Israni S."/>
            <person name="Pitluck S."/>
            <person name="Di Bartolo G."/>
            <person name="Trong S."/>
            <person name="Schmutz J."/>
            <person name="Larimer F."/>
            <person name="Land M."/>
            <person name="Ivanova N."/>
            <person name="Richardson P."/>
        </authorList>
    </citation>
    <scope>NUCLEOTIDE SEQUENCE</scope>
    <source>
        <strain evidence="1">RCB</strain>
    </source>
</reference>
<proteinExistence type="predicted"/>
<dbReference type="HOGENOM" id="CLU_100947_0_0_4"/>
<dbReference type="eggNOG" id="COG3672">
    <property type="taxonomic scope" value="Bacteria"/>
</dbReference>
<evidence type="ECO:0008006" key="2">
    <source>
        <dbReference type="Google" id="ProtNLM"/>
    </source>
</evidence>
<name>Q47FS4_DECAR</name>
<sequence length="203" mass="23422">MILLGVGFPSAAVFAQNQATEGKLFGTREERKEGFAIFPQWVSVMRRHAEDRPTPENCPANLCKVSDWLQLIASLRGRSARDQLVAVNEFANRFRYVQDQDNYGRSDYWAIPREFLTFGGDCEDFAIIKYFSLRQLGIPAESMRIVVVQDANLRIPHAILAVYTRDDILILDNQIPEIISHRKVAHYVPVFSLNERNWWMHLP</sequence>
<dbReference type="EMBL" id="CP000089">
    <property type="protein sequence ID" value="AAZ46307.1"/>
    <property type="molecule type" value="Genomic_DNA"/>
</dbReference>
<dbReference type="PANTHER" id="PTHR39327">
    <property type="match status" value="1"/>
</dbReference>
<evidence type="ECO:0000313" key="1">
    <source>
        <dbReference type="EMBL" id="AAZ46307.1"/>
    </source>
</evidence>
<dbReference type="Pfam" id="PF06035">
    <property type="entry name" value="Peptidase_C93"/>
    <property type="match status" value="1"/>
</dbReference>